<dbReference type="Proteomes" id="UP000484885">
    <property type="component" value="Unassembled WGS sequence"/>
</dbReference>
<protein>
    <recommendedName>
        <fullName evidence="5">Acetylornithine aminotransferase</fullName>
        <shortName evidence="5">ACOAT</shortName>
        <ecNumber evidence="5">2.6.1.11</ecNumber>
    </recommendedName>
</protein>
<dbReference type="PIRSF" id="PIRSF000521">
    <property type="entry name" value="Transaminase_4ab_Lys_Orn"/>
    <property type="match status" value="1"/>
</dbReference>
<comment type="catalytic activity">
    <reaction evidence="5">
        <text>N(2)-acetyl-L-ornithine + 2-oxoglutarate = N-acetyl-L-glutamate 5-semialdehyde + L-glutamate</text>
        <dbReference type="Rhea" id="RHEA:18049"/>
        <dbReference type="ChEBI" id="CHEBI:16810"/>
        <dbReference type="ChEBI" id="CHEBI:29123"/>
        <dbReference type="ChEBI" id="CHEBI:29985"/>
        <dbReference type="ChEBI" id="CHEBI:57805"/>
        <dbReference type="EC" id="2.6.1.11"/>
    </reaction>
</comment>
<feature type="modified residue" description="N6-(pyridoxal phosphate)lysine" evidence="5">
    <location>
        <position position="244"/>
    </location>
</feature>
<organism evidence="6 7">
    <name type="scientific">Wenzhouxiangella limi</name>
    <dbReference type="NCBI Taxonomy" id="2707351"/>
    <lineage>
        <taxon>Bacteria</taxon>
        <taxon>Pseudomonadati</taxon>
        <taxon>Pseudomonadota</taxon>
        <taxon>Gammaproteobacteria</taxon>
        <taxon>Chromatiales</taxon>
        <taxon>Wenzhouxiangellaceae</taxon>
        <taxon>Wenzhouxiangella</taxon>
    </lineage>
</organism>
<dbReference type="AlphaFoldDB" id="A0A845V567"/>
<dbReference type="UniPathway" id="UPA00068">
    <property type="reaction ID" value="UER00109"/>
</dbReference>
<dbReference type="GO" id="GO:0042802">
    <property type="term" value="F:identical protein binding"/>
    <property type="evidence" value="ECO:0007669"/>
    <property type="project" value="TreeGrafter"/>
</dbReference>
<dbReference type="InterPro" id="IPR015424">
    <property type="entry name" value="PyrdxlP-dep_Trfase"/>
</dbReference>
<sequence>MSHLFDTYVRMPVALVRGDGAWLYDDQNRRYLDALSGIAVCSLGHAHPRIAAALADQAGKLIHTANIVRIPEQERLAERLAEISGLDRAFIANSGAEAIECALKLARRHAHARGIEQPAVLVASDSFHGRTLAALSASGNSTIQAGFGPLVEGFVRVPFGDREAAAEAFEQHPNLVAALVEPIQGEGGVRVPPDGYLSALRDLCDRHDALLMLDEIQAGIGRTGRWFAFQHETGLLPDVITVAKALGNGVPIGACLAREHVAALLAPGSHGTTFGGNPLACRVALEVLAIMAEVNIPAQAERAGKRLLAGLRRALAGVEGVVDIRGRGLMVGVELSEAAGELKDAAMARGLILNITRGNVIRLLPPLIVDDAQIDLIVEIVADLVREKFAATV</sequence>
<dbReference type="InterPro" id="IPR004636">
    <property type="entry name" value="AcOrn/SuccOrn_fam"/>
</dbReference>
<dbReference type="NCBIfam" id="NF002325">
    <property type="entry name" value="PRK01278.1"/>
    <property type="match status" value="1"/>
</dbReference>
<gene>
    <name evidence="5" type="primary">argD</name>
    <name evidence="6" type="ORF">G3I74_06450</name>
</gene>
<keyword evidence="3 5" id="KW-0808">Transferase</keyword>
<comment type="similarity">
    <text evidence="5">Belongs to the class-III pyridoxal-phosphate-dependent aminotransferase family. ArgD subfamily.</text>
</comment>
<dbReference type="InterPro" id="IPR049704">
    <property type="entry name" value="Aminotrans_3_PPA_site"/>
</dbReference>
<dbReference type="NCBIfam" id="TIGR00707">
    <property type="entry name" value="argD"/>
    <property type="match status" value="1"/>
</dbReference>
<keyword evidence="2 5" id="KW-0028">Amino-acid biosynthesis</keyword>
<dbReference type="EC" id="2.6.1.11" evidence="5"/>
<evidence type="ECO:0000256" key="1">
    <source>
        <dbReference type="ARBA" id="ARBA00022576"/>
    </source>
</evidence>
<accession>A0A845V567</accession>
<proteinExistence type="inferred from homology"/>
<feature type="binding site" evidence="5">
    <location>
        <position position="273"/>
    </location>
    <ligand>
        <name>pyridoxal 5'-phosphate</name>
        <dbReference type="ChEBI" id="CHEBI:597326"/>
    </ligand>
</feature>
<evidence type="ECO:0000313" key="6">
    <source>
        <dbReference type="EMBL" id="NDY95361.1"/>
    </source>
</evidence>
<keyword evidence="7" id="KW-1185">Reference proteome</keyword>
<feature type="binding site" evidence="5">
    <location>
        <position position="130"/>
    </location>
    <ligand>
        <name>N(2)-acetyl-L-ornithine</name>
        <dbReference type="ChEBI" id="CHEBI:57805"/>
    </ligand>
</feature>
<keyword evidence="5" id="KW-0055">Arginine biosynthesis</keyword>
<evidence type="ECO:0000256" key="5">
    <source>
        <dbReference type="HAMAP-Rule" id="MF_01107"/>
    </source>
</evidence>
<dbReference type="InterPro" id="IPR015422">
    <property type="entry name" value="PyrdxlP-dep_Trfase_small"/>
</dbReference>
<keyword evidence="5" id="KW-0963">Cytoplasm</keyword>
<evidence type="ECO:0000313" key="7">
    <source>
        <dbReference type="Proteomes" id="UP000484885"/>
    </source>
</evidence>
<dbReference type="SUPFAM" id="SSF53383">
    <property type="entry name" value="PLP-dependent transferases"/>
    <property type="match status" value="1"/>
</dbReference>
<keyword evidence="4 5" id="KW-0663">Pyridoxal phosphate</keyword>
<comment type="pathway">
    <text evidence="5">Amino-acid biosynthesis; L-arginine biosynthesis; N(2)-acetyl-L-ornithine from L-glutamate: step 4/4.</text>
</comment>
<dbReference type="PROSITE" id="PS00600">
    <property type="entry name" value="AA_TRANSFER_CLASS_3"/>
    <property type="match status" value="1"/>
</dbReference>
<feature type="binding site" evidence="5">
    <location>
        <position position="127"/>
    </location>
    <ligand>
        <name>pyridoxal 5'-phosphate</name>
        <dbReference type="ChEBI" id="CHEBI:597326"/>
    </ligand>
</feature>
<dbReference type="RefSeq" id="WP_164210753.1">
    <property type="nucleotide sequence ID" value="NZ_JAAGSC010000039.1"/>
</dbReference>
<dbReference type="InterPro" id="IPR015421">
    <property type="entry name" value="PyrdxlP-dep_Trfase_major"/>
</dbReference>
<dbReference type="GO" id="GO:0003992">
    <property type="term" value="F:N2-acetyl-L-ornithine:2-oxoglutarate 5-aminotransferase activity"/>
    <property type="evidence" value="ECO:0007669"/>
    <property type="project" value="UniProtKB-UniRule"/>
</dbReference>
<dbReference type="EMBL" id="JAAGSC010000039">
    <property type="protein sequence ID" value="NDY95361.1"/>
    <property type="molecule type" value="Genomic_DNA"/>
</dbReference>
<name>A0A845V567_9GAMM</name>
<dbReference type="FunFam" id="3.40.640.10:FF:000004">
    <property type="entry name" value="Acetylornithine aminotransferase"/>
    <property type="match status" value="1"/>
</dbReference>
<comment type="subcellular location">
    <subcellularLocation>
        <location evidence="5">Cytoplasm</location>
    </subcellularLocation>
</comment>
<dbReference type="CDD" id="cd00610">
    <property type="entry name" value="OAT_like"/>
    <property type="match status" value="1"/>
</dbReference>
<dbReference type="PANTHER" id="PTHR11986:SF79">
    <property type="entry name" value="ACETYLORNITHINE AMINOTRANSFERASE, MITOCHONDRIAL"/>
    <property type="match status" value="1"/>
</dbReference>
<dbReference type="Gene3D" id="3.40.640.10">
    <property type="entry name" value="Type I PLP-dependent aspartate aminotransferase-like (Major domain)"/>
    <property type="match status" value="1"/>
</dbReference>
<dbReference type="InterPro" id="IPR050103">
    <property type="entry name" value="Class-III_PLP-dep_AT"/>
</dbReference>
<evidence type="ECO:0000256" key="3">
    <source>
        <dbReference type="ARBA" id="ARBA00022679"/>
    </source>
</evidence>
<dbReference type="HAMAP" id="MF_01107">
    <property type="entry name" value="ArgD_aminotrans_3"/>
    <property type="match status" value="1"/>
</dbReference>
<dbReference type="GO" id="GO:0005737">
    <property type="term" value="C:cytoplasm"/>
    <property type="evidence" value="ECO:0007669"/>
    <property type="project" value="UniProtKB-SubCell"/>
</dbReference>
<dbReference type="Gene3D" id="3.90.1150.10">
    <property type="entry name" value="Aspartate Aminotransferase, domain 1"/>
    <property type="match status" value="1"/>
</dbReference>
<feature type="binding site" evidence="5">
    <location>
        <begin position="95"/>
        <end position="96"/>
    </location>
    <ligand>
        <name>pyridoxal 5'-phosphate</name>
        <dbReference type="ChEBI" id="CHEBI:597326"/>
    </ligand>
</feature>
<dbReference type="Pfam" id="PF00202">
    <property type="entry name" value="Aminotran_3"/>
    <property type="match status" value="1"/>
</dbReference>
<feature type="binding site" evidence="5">
    <location>
        <begin position="214"/>
        <end position="217"/>
    </location>
    <ligand>
        <name>pyridoxal 5'-phosphate</name>
        <dbReference type="ChEBI" id="CHEBI:597326"/>
    </ligand>
</feature>
<reference evidence="6 7" key="1">
    <citation type="submission" date="2020-02" db="EMBL/GenBank/DDBJ databases">
        <authorList>
            <person name="Zhang X.-Y."/>
        </authorList>
    </citation>
    <scope>NUCLEOTIDE SEQUENCE [LARGE SCALE GENOMIC DNA]</scope>
    <source>
        <strain evidence="6 7">C33</strain>
    </source>
</reference>
<comment type="caution">
    <text evidence="6">The sequence shown here is derived from an EMBL/GenBank/DDBJ whole genome shotgun (WGS) entry which is preliminary data.</text>
</comment>
<comment type="cofactor">
    <cofactor evidence="5">
        <name>pyridoxal 5'-phosphate</name>
        <dbReference type="ChEBI" id="CHEBI:597326"/>
    </cofactor>
    <text evidence="5">Binds 1 pyridoxal phosphate per subunit.</text>
</comment>
<evidence type="ECO:0000256" key="2">
    <source>
        <dbReference type="ARBA" id="ARBA00022605"/>
    </source>
</evidence>
<dbReference type="InterPro" id="IPR005814">
    <property type="entry name" value="Aminotrans_3"/>
</dbReference>
<dbReference type="PANTHER" id="PTHR11986">
    <property type="entry name" value="AMINOTRANSFERASE CLASS III"/>
    <property type="match status" value="1"/>
</dbReference>
<comment type="miscellaneous">
    <text evidence="5">May also have succinyldiaminopimelate aminotransferase activity, thus carrying out the corresponding step in lysine biosynthesis.</text>
</comment>
<feature type="binding site" evidence="5">
    <location>
        <position position="272"/>
    </location>
    <ligand>
        <name>N(2)-acetyl-L-ornithine</name>
        <dbReference type="ChEBI" id="CHEBI:57805"/>
    </ligand>
</feature>
<comment type="subunit">
    <text evidence="5">Homodimer.</text>
</comment>
<dbReference type="GO" id="GO:0030170">
    <property type="term" value="F:pyridoxal phosphate binding"/>
    <property type="evidence" value="ECO:0007669"/>
    <property type="project" value="InterPro"/>
</dbReference>
<evidence type="ECO:0000256" key="4">
    <source>
        <dbReference type="ARBA" id="ARBA00022898"/>
    </source>
</evidence>
<dbReference type="GO" id="GO:0006526">
    <property type="term" value="P:L-arginine biosynthetic process"/>
    <property type="evidence" value="ECO:0007669"/>
    <property type="project" value="UniProtKB-UniRule"/>
</dbReference>
<keyword evidence="1 5" id="KW-0032">Aminotransferase</keyword>